<proteinExistence type="predicted"/>
<dbReference type="SUPFAM" id="SSF55874">
    <property type="entry name" value="ATPase domain of HSP90 chaperone/DNA topoisomerase II/histidine kinase"/>
    <property type="match status" value="1"/>
</dbReference>
<organism evidence="2 3">
    <name type="scientific">Sesamum indicum</name>
    <name type="common">Oriental sesame</name>
    <name type="synonym">Sesamum orientale</name>
    <dbReference type="NCBI Taxonomy" id="4182"/>
    <lineage>
        <taxon>Eukaryota</taxon>
        <taxon>Viridiplantae</taxon>
        <taxon>Streptophyta</taxon>
        <taxon>Embryophyta</taxon>
        <taxon>Tracheophyta</taxon>
        <taxon>Spermatophyta</taxon>
        <taxon>Magnoliopsida</taxon>
        <taxon>eudicotyledons</taxon>
        <taxon>Gunneridae</taxon>
        <taxon>Pentapetalae</taxon>
        <taxon>asterids</taxon>
        <taxon>lamiids</taxon>
        <taxon>Lamiales</taxon>
        <taxon>Pedaliaceae</taxon>
        <taxon>Sesamum</taxon>
    </lineage>
</organism>
<dbReference type="Proteomes" id="UP000504604">
    <property type="component" value="Unplaced"/>
</dbReference>
<dbReference type="OrthoDB" id="10036779at2759"/>
<evidence type="ECO:0000313" key="3">
    <source>
        <dbReference type="RefSeq" id="XP_011069423.1"/>
    </source>
</evidence>
<feature type="compositionally biased region" description="Polar residues" evidence="1">
    <location>
        <begin position="1"/>
        <end position="10"/>
    </location>
</feature>
<dbReference type="AlphaFoldDB" id="A0A6I9SJZ0"/>
<reference evidence="3" key="1">
    <citation type="journal article" date="2011" name="BMC Genomics">
        <title>Characterization of the sesame (Sesamum indicum L.) global transcriptome using Illumina paired-end sequencing and development of EST-SSR markers.</title>
        <authorList>
            <person name="Wei W."/>
            <person name="Qi X."/>
            <person name="Wang L."/>
            <person name="Zhang Y."/>
            <person name="Hua W."/>
            <person name="Li D."/>
            <person name="Lv H."/>
            <person name="Zhang X."/>
        </authorList>
    </citation>
    <scope>NUCLEOTIDE SEQUENCE</scope>
</reference>
<dbReference type="KEGG" id="sind:105155250"/>
<dbReference type="InterPro" id="IPR036890">
    <property type="entry name" value="HATPase_C_sf"/>
</dbReference>
<dbReference type="RefSeq" id="XP_011069423.1">
    <property type="nucleotide sequence ID" value="XM_011071121.1"/>
</dbReference>
<sequence length="247" mass="28347">MYSKTPQSLMNKRPREDSSMERPRKSPYGVVKVEDDAGETKIFKFRVLLPNGTTVELKLSELRSEMPIEEFVGVVKREYFNVAKQRRSLEPKRAINWKYQDLYFTDVHANKMRIKVNFQDFIPNTWHFLWLHDGSAEPDAYEEMWDLTPDTDLLKELPDDYTFETALADLIDNSLQALWSNGKFERRLISVELQADRISIFDTGPGMDGTDGNLVKWGKMGASLHRSARGKAIGQSTSSLICNPSCS</sequence>
<dbReference type="Pfam" id="PF13589">
    <property type="entry name" value="HATPase_c_3"/>
    <property type="match status" value="1"/>
</dbReference>
<feature type="region of interest" description="Disordered" evidence="1">
    <location>
        <begin position="1"/>
        <end position="28"/>
    </location>
</feature>
<gene>
    <name evidence="3" type="primary">LOC105155250</name>
</gene>
<evidence type="ECO:0000256" key="1">
    <source>
        <dbReference type="SAM" id="MobiDB-lite"/>
    </source>
</evidence>
<feature type="compositionally biased region" description="Basic and acidic residues" evidence="1">
    <location>
        <begin position="13"/>
        <end position="24"/>
    </location>
</feature>
<evidence type="ECO:0000313" key="2">
    <source>
        <dbReference type="Proteomes" id="UP000504604"/>
    </source>
</evidence>
<keyword evidence="2" id="KW-1185">Reference proteome</keyword>
<dbReference type="GeneID" id="105155250"/>
<accession>A0A6I9SJZ0</accession>
<protein>
    <submittedName>
        <fullName evidence="3">Uncharacterized protein LOC105155250</fullName>
    </submittedName>
</protein>
<reference evidence="3" key="2">
    <citation type="submission" date="2025-08" db="UniProtKB">
        <authorList>
            <consortium name="RefSeq"/>
        </authorList>
    </citation>
    <scope>IDENTIFICATION</scope>
</reference>
<name>A0A6I9SJZ0_SESIN</name>